<dbReference type="AlphaFoldDB" id="V6M4F2"/>
<dbReference type="EMBL" id="AUWU02000001">
    <property type="protein sequence ID" value="KAH0577051.1"/>
    <property type="molecule type" value="Genomic_DNA"/>
</dbReference>
<proteinExistence type="predicted"/>
<evidence type="ECO:0000313" key="1">
    <source>
        <dbReference type="EMBL" id="EST48194.1"/>
    </source>
</evidence>
<keyword evidence="3" id="KW-1185">Reference proteome</keyword>
<reference evidence="2" key="2">
    <citation type="submission" date="2020-12" db="EMBL/GenBank/DDBJ databases">
        <title>New Spironucleus salmonicida genome in near-complete chromosomes.</title>
        <authorList>
            <person name="Xu F."/>
            <person name="Kurt Z."/>
            <person name="Jimenez-Gonzalez A."/>
            <person name="Astvaldsson A."/>
            <person name="Andersson J.O."/>
            <person name="Svard S.G."/>
        </authorList>
    </citation>
    <scope>NUCLEOTIDE SEQUENCE</scope>
    <source>
        <strain evidence="2">ATCC 50377</strain>
    </source>
</reference>
<accession>V6M4F2</accession>
<name>V6M4F2_9EUKA</name>
<organism evidence="1">
    <name type="scientific">Spironucleus salmonicida</name>
    <dbReference type="NCBI Taxonomy" id="348837"/>
    <lineage>
        <taxon>Eukaryota</taxon>
        <taxon>Metamonada</taxon>
        <taxon>Diplomonadida</taxon>
        <taxon>Hexamitidae</taxon>
        <taxon>Hexamitinae</taxon>
        <taxon>Spironucleus</taxon>
    </lineage>
</organism>
<sequence>MDKFSLRMQRPLMNPNKIIPDQLITFDFDGKIFYIKPFEDKSYFEYLNKDFTLGEKFYFKDFPGTQYFGIYITQTGKYMLDLANCKMYEPTHPFVDAADVDAFVKQNLKNECVQDFPQRPLFERFSADYTSYKAICEAVVSRDEEDFKNSNVCQPDAE</sequence>
<gene>
    <name evidence="1" type="ORF">SS50377_11632</name>
    <name evidence="2" type="ORF">SS50377_20399</name>
</gene>
<dbReference type="EMBL" id="KI545997">
    <property type="protein sequence ID" value="EST48194.1"/>
    <property type="molecule type" value="Genomic_DNA"/>
</dbReference>
<evidence type="ECO:0000313" key="3">
    <source>
        <dbReference type="Proteomes" id="UP000018208"/>
    </source>
</evidence>
<reference evidence="1 2" key="1">
    <citation type="journal article" date="2014" name="PLoS Genet.">
        <title>The Genome of Spironucleus salmonicida Highlights a Fish Pathogen Adapted to Fluctuating Environments.</title>
        <authorList>
            <person name="Xu F."/>
            <person name="Jerlstrom-Hultqvist J."/>
            <person name="Einarsson E."/>
            <person name="Astvaldsson A."/>
            <person name="Svard S.G."/>
            <person name="Andersson J.O."/>
        </authorList>
    </citation>
    <scope>NUCLEOTIDE SEQUENCE</scope>
    <source>
        <strain evidence="2">ATCC 50377</strain>
    </source>
</reference>
<dbReference type="VEuPathDB" id="GiardiaDB:SS50377_20399"/>
<dbReference type="Proteomes" id="UP000018208">
    <property type="component" value="Unassembled WGS sequence"/>
</dbReference>
<protein>
    <submittedName>
        <fullName evidence="1">Uncharacterized protein</fullName>
    </submittedName>
</protein>
<evidence type="ECO:0000313" key="2">
    <source>
        <dbReference type="EMBL" id="KAH0577051.1"/>
    </source>
</evidence>